<dbReference type="InterPro" id="IPR027839">
    <property type="entry name" value="DUF4432"/>
</dbReference>
<evidence type="ECO:0000256" key="3">
    <source>
        <dbReference type="ARBA" id="ARBA00022837"/>
    </source>
</evidence>
<dbReference type="SUPFAM" id="SSF74650">
    <property type="entry name" value="Galactose mutarotase-like"/>
    <property type="match status" value="1"/>
</dbReference>
<name>A0A1H6W8S3_9BACT</name>
<evidence type="ECO:0000256" key="2">
    <source>
        <dbReference type="ARBA" id="ARBA00011245"/>
    </source>
</evidence>
<dbReference type="InterPro" id="IPR014718">
    <property type="entry name" value="GH-type_carb-bd"/>
</dbReference>
<dbReference type="AlphaFoldDB" id="A0A1H6W8S3"/>
<evidence type="ECO:0000313" key="5">
    <source>
        <dbReference type="Proteomes" id="UP000199403"/>
    </source>
</evidence>
<sequence length="355" mass="38661">MNSGKKPWTGKVGNVHQVGGIETAVLDNGPGRGVRVAWVDTGAGLRYQVVLDRGMDIGGAFYGAHGLAWLSQVGIAPASPFSDTGINWLRTFGGGLLTTCGLSHVGGPEEDQYGQRGLHGRISNSPAEVISVKQPDILGGDFNMHLCGIIRESSVFGPNLVLKRTISGILGQPYLKIVDEVTNESNVEAPHMLLYHVNFGWPLVDEGSRIVWKGAWKSRDGDPDNRIFSGKNDFKSCPPPMNAHSGFGEDVAFIEPEVEADNRCRAGIYNPSLDFALRMTFDKRQLPWLVNWQHWGENEYVTALEPATHPPIGQAKAREEGSLILLQPGEKRSYELMVDILTGGSKGIKSFVTTN</sequence>
<comment type="cofactor">
    <cofactor evidence="1">
        <name>Ca(2+)</name>
        <dbReference type="ChEBI" id="CHEBI:29108"/>
    </cofactor>
</comment>
<dbReference type="GO" id="GO:0003824">
    <property type="term" value="F:catalytic activity"/>
    <property type="evidence" value="ECO:0007669"/>
    <property type="project" value="InterPro"/>
</dbReference>
<reference evidence="5" key="1">
    <citation type="submission" date="2016-10" db="EMBL/GenBank/DDBJ databases">
        <authorList>
            <person name="Varghese N."/>
            <person name="Submissions S."/>
        </authorList>
    </citation>
    <scope>NUCLEOTIDE SEQUENCE [LARGE SCALE GENOMIC DNA]</scope>
    <source>
        <strain evidence="5">IBRC-M 10761</strain>
    </source>
</reference>
<proteinExistence type="predicted"/>
<dbReference type="STRING" id="1416801.SAMN05192553_102493"/>
<dbReference type="GO" id="GO:0005975">
    <property type="term" value="P:carbohydrate metabolic process"/>
    <property type="evidence" value="ECO:0007669"/>
    <property type="project" value="InterPro"/>
</dbReference>
<dbReference type="OrthoDB" id="9791280at2"/>
<dbReference type="Proteomes" id="UP000199403">
    <property type="component" value="Unassembled WGS sequence"/>
</dbReference>
<dbReference type="RefSeq" id="WP_092171470.1">
    <property type="nucleotide sequence ID" value="NZ_FNZH01000002.1"/>
</dbReference>
<organism evidence="4 5">
    <name type="scientific">Cyclobacterium xiamenense</name>
    <dbReference type="NCBI Taxonomy" id="1297121"/>
    <lineage>
        <taxon>Bacteria</taxon>
        <taxon>Pseudomonadati</taxon>
        <taxon>Bacteroidota</taxon>
        <taxon>Cytophagia</taxon>
        <taxon>Cytophagales</taxon>
        <taxon>Cyclobacteriaceae</taxon>
        <taxon>Cyclobacterium</taxon>
    </lineage>
</organism>
<keyword evidence="3" id="KW-0106">Calcium</keyword>
<dbReference type="EMBL" id="FNZH01000002">
    <property type="protein sequence ID" value="SEJ12136.1"/>
    <property type="molecule type" value="Genomic_DNA"/>
</dbReference>
<evidence type="ECO:0000256" key="1">
    <source>
        <dbReference type="ARBA" id="ARBA00001913"/>
    </source>
</evidence>
<comment type="subunit">
    <text evidence="2">Monomer.</text>
</comment>
<protein>
    <submittedName>
        <fullName evidence="4">Galactose mutarotase</fullName>
    </submittedName>
</protein>
<dbReference type="Pfam" id="PF14486">
    <property type="entry name" value="DUF4432"/>
    <property type="match status" value="1"/>
</dbReference>
<accession>A0A1H6W8S3</accession>
<dbReference type="GO" id="GO:0030246">
    <property type="term" value="F:carbohydrate binding"/>
    <property type="evidence" value="ECO:0007669"/>
    <property type="project" value="InterPro"/>
</dbReference>
<dbReference type="CDD" id="cd09023">
    <property type="entry name" value="Aldose_epim_Ec_c4013"/>
    <property type="match status" value="1"/>
</dbReference>
<gene>
    <name evidence="4" type="ORF">SAMN05192553_102493</name>
</gene>
<dbReference type="InterPro" id="IPR011013">
    <property type="entry name" value="Gal_mutarotase_sf_dom"/>
</dbReference>
<evidence type="ECO:0000313" key="4">
    <source>
        <dbReference type="EMBL" id="SEJ12136.1"/>
    </source>
</evidence>
<keyword evidence="5" id="KW-1185">Reference proteome</keyword>
<dbReference type="Gene3D" id="2.70.98.10">
    <property type="match status" value="1"/>
</dbReference>